<gene>
    <name evidence="1" type="ORF">ANN_14287</name>
</gene>
<dbReference type="Proteomes" id="UP001148838">
    <property type="component" value="Unassembled WGS sequence"/>
</dbReference>
<sequence length="502" mass="56548">MSFASCLASRELSSISTEVELSNRFSVLDSLEPESDAPSNSVSEPKRRKKILLLGSSHGRGISQRLQASLGEKYAVTSFFKPNASLSNVVGDLSALAKDLDKEDHSVNLRIDLAQLERDMAHINIIDTSSIVREEYTNYGLHLNSRGKDSLTRLIADSLQCDHDKCDNKIPVVIRHRACPFLGSLQPKESMYHSCFGNPLPQGSLNGSRRKSSPEKVCPGFCDDAGEMSPGSSTESYPAFARIGLRENPGKNLNQVTCPDRDSNPGHLVSRPDALTVTPQMKTNCSAERSFSTLKRLKDYHEQQRQKKNLATWQFHIESDITRTLDYEDVINTFTERGARRRTFWDILVMIGERLKAVIKASDGISTSANIQPFRLKKSEIVELPSTKAYPAGKVPIKERKVKDLRKSLMLAGSEFQSLGRAIVKEDEYEEVRWDGIVSIVSWRERVFRLWWEERSAFQQRLQVLPAAILKPISQPSQVATGFSDRSRSRLEMKQTWLFNLA</sequence>
<evidence type="ECO:0000313" key="1">
    <source>
        <dbReference type="EMBL" id="KAJ4438345.1"/>
    </source>
</evidence>
<accession>A0ABQ8SY13</accession>
<organism evidence="1 2">
    <name type="scientific">Periplaneta americana</name>
    <name type="common">American cockroach</name>
    <name type="synonym">Blatta americana</name>
    <dbReference type="NCBI Taxonomy" id="6978"/>
    <lineage>
        <taxon>Eukaryota</taxon>
        <taxon>Metazoa</taxon>
        <taxon>Ecdysozoa</taxon>
        <taxon>Arthropoda</taxon>
        <taxon>Hexapoda</taxon>
        <taxon>Insecta</taxon>
        <taxon>Pterygota</taxon>
        <taxon>Neoptera</taxon>
        <taxon>Polyneoptera</taxon>
        <taxon>Dictyoptera</taxon>
        <taxon>Blattodea</taxon>
        <taxon>Blattoidea</taxon>
        <taxon>Blattidae</taxon>
        <taxon>Blattinae</taxon>
        <taxon>Periplaneta</taxon>
    </lineage>
</organism>
<reference evidence="1 2" key="1">
    <citation type="journal article" date="2022" name="Allergy">
        <title>Genome assembly and annotation of Periplaneta americana reveal a comprehensive cockroach allergen profile.</title>
        <authorList>
            <person name="Wang L."/>
            <person name="Xiong Q."/>
            <person name="Saelim N."/>
            <person name="Wang L."/>
            <person name="Nong W."/>
            <person name="Wan A.T."/>
            <person name="Shi M."/>
            <person name="Liu X."/>
            <person name="Cao Q."/>
            <person name="Hui J.H.L."/>
            <person name="Sookrung N."/>
            <person name="Leung T.F."/>
            <person name="Tungtrongchitr A."/>
            <person name="Tsui S.K.W."/>
        </authorList>
    </citation>
    <scope>NUCLEOTIDE SEQUENCE [LARGE SCALE GENOMIC DNA]</scope>
    <source>
        <strain evidence="1">PWHHKU_190912</strain>
    </source>
</reference>
<evidence type="ECO:0000313" key="2">
    <source>
        <dbReference type="Proteomes" id="UP001148838"/>
    </source>
</evidence>
<comment type="caution">
    <text evidence="1">The sequence shown here is derived from an EMBL/GenBank/DDBJ whole genome shotgun (WGS) entry which is preliminary data.</text>
</comment>
<name>A0ABQ8SY13_PERAM</name>
<keyword evidence="2" id="KW-1185">Reference proteome</keyword>
<proteinExistence type="predicted"/>
<dbReference type="EMBL" id="JAJSOF020000019">
    <property type="protein sequence ID" value="KAJ4438345.1"/>
    <property type="molecule type" value="Genomic_DNA"/>
</dbReference>
<protein>
    <submittedName>
        <fullName evidence="1">Uncharacterized protein</fullName>
    </submittedName>
</protein>